<keyword evidence="2" id="KW-1185">Reference proteome</keyword>
<proteinExistence type="predicted"/>
<evidence type="ECO:0000313" key="2">
    <source>
        <dbReference type="Proteomes" id="UP000308600"/>
    </source>
</evidence>
<protein>
    <submittedName>
        <fullName evidence="1">Glycoside hydrolase</fullName>
    </submittedName>
</protein>
<organism evidence="1 2">
    <name type="scientific">Pluteus cervinus</name>
    <dbReference type="NCBI Taxonomy" id="181527"/>
    <lineage>
        <taxon>Eukaryota</taxon>
        <taxon>Fungi</taxon>
        <taxon>Dikarya</taxon>
        <taxon>Basidiomycota</taxon>
        <taxon>Agaricomycotina</taxon>
        <taxon>Agaricomycetes</taxon>
        <taxon>Agaricomycetidae</taxon>
        <taxon>Agaricales</taxon>
        <taxon>Pluteineae</taxon>
        <taxon>Pluteaceae</taxon>
        <taxon>Pluteus</taxon>
    </lineage>
</organism>
<reference evidence="1 2" key="1">
    <citation type="journal article" date="2019" name="Nat. Ecol. Evol.">
        <title>Megaphylogeny resolves global patterns of mushroom evolution.</title>
        <authorList>
            <person name="Varga T."/>
            <person name="Krizsan K."/>
            <person name="Foldi C."/>
            <person name="Dima B."/>
            <person name="Sanchez-Garcia M."/>
            <person name="Sanchez-Ramirez S."/>
            <person name="Szollosi G.J."/>
            <person name="Szarkandi J.G."/>
            <person name="Papp V."/>
            <person name="Albert L."/>
            <person name="Andreopoulos W."/>
            <person name="Angelini C."/>
            <person name="Antonin V."/>
            <person name="Barry K.W."/>
            <person name="Bougher N.L."/>
            <person name="Buchanan P."/>
            <person name="Buyck B."/>
            <person name="Bense V."/>
            <person name="Catcheside P."/>
            <person name="Chovatia M."/>
            <person name="Cooper J."/>
            <person name="Damon W."/>
            <person name="Desjardin D."/>
            <person name="Finy P."/>
            <person name="Geml J."/>
            <person name="Haridas S."/>
            <person name="Hughes K."/>
            <person name="Justo A."/>
            <person name="Karasinski D."/>
            <person name="Kautmanova I."/>
            <person name="Kiss B."/>
            <person name="Kocsube S."/>
            <person name="Kotiranta H."/>
            <person name="LaButti K.M."/>
            <person name="Lechner B.E."/>
            <person name="Liimatainen K."/>
            <person name="Lipzen A."/>
            <person name="Lukacs Z."/>
            <person name="Mihaltcheva S."/>
            <person name="Morgado L.N."/>
            <person name="Niskanen T."/>
            <person name="Noordeloos M.E."/>
            <person name="Ohm R.A."/>
            <person name="Ortiz-Santana B."/>
            <person name="Ovrebo C."/>
            <person name="Racz N."/>
            <person name="Riley R."/>
            <person name="Savchenko A."/>
            <person name="Shiryaev A."/>
            <person name="Soop K."/>
            <person name="Spirin V."/>
            <person name="Szebenyi C."/>
            <person name="Tomsovsky M."/>
            <person name="Tulloss R.E."/>
            <person name="Uehling J."/>
            <person name="Grigoriev I.V."/>
            <person name="Vagvolgyi C."/>
            <person name="Papp T."/>
            <person name="Martin F.M."/>
            <person name="Miettinen O."/>
            <person name="Hibbett D.S."/>
            <person name="Nagy L.G."/>
        </authorList>
    </citation>
    <scope>NUCLEOTIDE SEQUENCE [LARGE SCALE GENOMIC DNA]</scope>
    <source>
        <strain evidence="1 2">NL-1719</strain>
    </source>
</reference>
<dbReference type="EMBL" id="ML208490">
    <property type="protein sequence ID" value="TFK64064.1"/>
    <property type="molecule type" value="Genomic_DNA"/>
</dbReference>
<name>A0ACD3AFB2_9AGAR</name>
<accession>A0ACD3AFB2</accession>
<dbReference type="Proteomes" id="UP000308600">
    <property type="component" value="Unassembled WGS sequence"/>
</dbReference>
<gene>
    <name evidence="1" type="ORF">BDN72DRAFT_775044</name>
</gene>
<feature type="non-terminal residue" evidence="1">
    <location>
        <position position="1"/>
    </location>
</feature>
<sequence>ATGLDVAVTELDIVGAQSNDYTAVVRACLNQPRCVSITSWGISDTNSWRASSSPLLWDTSYRPKAAYNAVISALA</sequence>
<keyword evidence="1" id="KW-0378">Hydrolase</keyword>
<evidence type="ECO:0000313" key="1">
    <source>
        <dbReference type="EMBL" id="TFK64064.1"/>
    </source>
</evidence>